<dbReference type="AlphaFoldDB" id="A0A1G4Q7N5"/>
<dbReference type="Proteomes" id="UP000199150">
    <property type="component" value="Unassembled WGS sequence"/>
</dbReference>
<feature type="transmembrane region" description="Helical" evidence="1">
    <location>
        <begin position="50"/>
        <end position="68"/>
    </location>
</feature>
<dbReference type="InterPro" id="IPR008523">
    <property type="entry name" value="DUF805"/>
</dbReference>
<dbReference type="Pfam" id="PF05656">
    <property type="entry name" value="DUF805"/>
    <property type="match status" value="1"/>
</dbReference>
<protein>
    <submittedName>
        <fullName evidence="2">Uncharacterized membrane protein YhaH, DUF805 family</fullName>
    </submittedName>
</protein>
<name>A0A1G4Q7N5_9CAUL</name>
<accession>A0A1G4Q7N5</accession>
<feature type="transmembrane region" description="Helical" evidence="1">
    <location>
        <begin position="124"/>
        <end position="151"/>
    </location>
</feature>
<evidence type="ECO:0000256" key="1">
    <source>
        <dbReference type="SAM" id="Phobius"/>
    </source>
</evidence>
<evidence type="ECO:0000313" key="3">
    <source>
        <dbReference type="Proteomes" id="UP000199150"/>
    </source>
</evidence>
<dbReference type="EMBL" id="FMTS01000001">
    <property type="protein sequence ID" value="SCW40492.1"/>
    <property type="molecule type" value="Genomic_DNA"/>
</dbReference>
<reference evidence="3" key="1">
    <citation type="submission" date="2016-10" db="EMBL/GenBank/DDBJ databases">
        <authorList>
            <person name="Varghese N."/>
            <person name="Submissions S."/>
        </authorList>
    </citation>
    <scope>NUCLEOTIDE SEQUENCE [LARGE SCALE GENOMIC DNA]</scope>
    <source>
        <strain evidence="3">CGMCC 1.3431</strain>
    </source>
</reference>
<dbReference type="STRING" id="260084.SAMN02927928_0980"/>
<gene>
    <name evidence="2" type="ORF">SAMN02927928_0980</name>
</gene>
<dbReference type="PANTHER" id="PTHR34980:SF2">
    <property type="entry name" value="INNER MEMBRANE PROTEIN YHAH-RELATED"/>
    <property type="match status" value="1"/>
</dbReference>
<proteinExistence type="predicted"/>
<feature type="transmembrane region" description="Helical" evidence="1">
    <location>
        <begin position="80"/>
        <end position="104"/>
    </location>
</feature>
<evidence type="ECO:0000313" key="2">
    <source>
        <dbReference type="EMBL" id="SCW40492.1"/>
    </source>
</evidence>
<dbReference type="GO" id="GO:0005886">
    <property type="term" value="C:plasma membrane"/>
    <property type="evidence" value="ECO:0007669"/>
    <property type="project" value="TreeGrafter"/>
</dbReference>
<keyword evidence="1" id="KW-1133">Transmembrane helix</keyword>
<feature type="transmembrane region" description="Helical" evidence="1">
    <location>
        <begin position="23"/>
        <end position="44"/>
    </location>
</feature>
<keyword evidence="1" id="KW-0812">Transmembrane</keyword>
<sequence length="175" mass="19704">MELMFQPLKRYVDFNGRSRRTEFWLWFLFQMIASLVFSILKSVIGNTAELLNFLFSLAILLPTLAVGVRRFHDINRTGWWIVFPLAVLIVALIVFFSVSGGAFINNLKSFSDIGPNPTPDQAMAIMTALTPMWWVFLAWFAASLVTFVFNVMDGTPGPNRFGPDPKGRGGDTSVF</sequence>
<dbReference type="PANTHER" id="PTHR34980">
    <property type="entry name" value="INNER MEMBRANE PROTEIN-RELATED-RELATED"/>
    <property type="match status" value="1"/>
</dbReference>
<keyword evidence="1" id="KW-0472">Membrane</keyword>
<organism evidence="2 3">
    <name type="scientific">Asticcacaulis taihuensis</name>
    <dbReference type="NCBI Taxonomy" id="260084"/>
    <lineage>
        <taxon>Bacteria</taxon>
        <taxon>Pseudomonadati</taxon>
        <taxon>Pseudomonadota</taxon>
        <taxon>Alphaproteobacteria</taxon>
        <taxon>Caulobacterales</taxon>
        <taxon>Caulobacteraceae</taxon>
        <taxon>Asticcacaulis</taxon>
    </lineage>
</organism>
<keyword evidence="3" id="KW-1185">Reference proteome</keyword>
<dbReference type="RefSeq" id="WP_170828191.1">
    <property type="nucleotide sequence ID" value="NZ_CBCRYE010000001.1"/>
</dbReference>